<evidence type="ECO:0000256" key="1">
    <source>
        <dbReference type="SAM" id="Phobius"/>
    </source>
</evidence>
<dbReference type="OrthoDB" id="9890634at2"/>
<dbReference type="EMBL" id="FQVL01000011">
    <property type="protein sequence ID" value="SHF23344.1"/>
    <property type="molecule type" value="Genomic_DNA"/>
</dbReference>
<accession>A0A1M4ZZF1</accession>
<keyword evidence="1" id="KW-1133">Transmembrane helix</keyword>
<dbReference type="STRING" id="112248.SAMN05444392_11162"/>
<feature type="transmembrane region" description="Helical" evidence="1">
    <location>
        <begin position="60"/>
        <end position="77"/>
    </location>
</feature>
<proteinExistence type="predicted"/>
<dbReference type="AlphaFoldDB" id="A0A1M4ZZF1"/>
<evidence type="ECO:0008006" key="4">
    <source>
        <dbReference type="Google" id="ProtNLM"/>
    </source>
</evidence>
<keyword evidence="1" id="KW-0812">Transmembrane</keyword>
<sequence length="131" mass="15434">MNREHRMMLSLYTEVNRLKQTFRHIEGIPIPLPVPITLSGIVVGVLYILLALQVPWGDPITKYFFLPLVIVCVVSYVEPDYMNPLSWLYTHIRCMIRPNRRVINRSVPPIGYQKEYRQPTIIRKKAKEERS</sequence>
<gene>
    <name evidence="2" type="ORF">SAMN05444392_11162</name>
</gene>
<keyword evidence="1" id="KW-0472">Membrane</keyword>
<name>A0A1M4ZZF1_9BACL</name>
<keyword evidence="3" id="KW-1185">Reference proteome</keyword>
<organism evidence="2 3">
    <name type="scientific">Seinonella peptonophila</name>
    <dbReference type="NCBI Taxonomy" id="112248"/>
    <lineage>
        <taxon>Bacteria</taxon>
        <taxon>Bacillati</taxon>
        <taxon>Bacillota</taxon>
        <taxon>Bacilli</taxon>
        <taxon>Bacillales</taxon>
        <taxon>Thermoactinomycetaceae</taxon>
        <taxon>Seinonella</taxon>
    </lineage>
</organism>
<evidence type="ECO:0000313" key="3">
    <source>
        <dbReference type="Proteomes" id="UP000184476"/>
    </source>
</evidence>
<protein>
    <recommendedName>
        <fullName evidence="4">TcpE family protein</fullName>
    </recommendedName>
</protein>
<feature type="transmembrane region" description="Helical" evidence="1">
    <location>
        <begin position="32"/>
        <end position="54"/>
    </location>
</feature>
<dbReference type="Proteomes" id="UP000184476">
    <property type="component" value="Unassembled WGS sequence"/>
</dbReference>
<reference evidence="2 3" key="1">
    <citation type="submission" date="2016-11" db="EMBL/GenBank/DDBJ databases">
        <authorList>
            <person name="Jaros S."/>
            <person name="Januszkiewicz K."/>
            <person name="Wedrychowicz H."/>
        </authorList>
    </citation>
    <scope>NUCLEOTIDE SEQUENCE [LARGE SCALE GENOMIC DNA]</scope>
    <source>
        <strain evidence="2 3">DSM 44666</strain>
    </source>
</reference>
<evidence type="ECO:0000313" key="2">
    <source>
        <dbReference type="EMBL" id="SHF23344.1"/>
    </source>
</evidence>
<dbReference type="RefSeq" id="WP_073156334.1">
    <property type="nucleotide sequence ID" value="NZ_FQVL01000011.1"/>
</dbReference>